<comment type="caution">
    <text evidence="2">The sequence shown here is derived from an EMBL/GenBank/DDBJ whole genome shotgun (WGS) entry which is preliminary data.</text>
</comment>
<dbReference type="Pfam" id="PF08241">
    <property type="entry name" value="Methyltransf_11"/>
    <property type="match status" value="1"/>
</dbReference>
<dbReference type="PANTHER" id="PTHR43591">
    <property type="entry name" value="METHYLTRANSFERASE"/>
    <property type="match status" value="1"/>
</dbReference>
<sequence length="187" mass="21408">MLDIGGKDRGAFSKPRHQVDEWVVADIVSSNNPDIVLDVCNMHMIPDASFDVVNATELFEHVEHPEQGLRECARVLKPGGTLIASMPFLFPIHADPTDFQRWTAFKWKKELSELEFTIDQLLPIGGFFMVAADMFKHLTRTTPRPIRWLLFLFYPLFDLLKHVDDSSRVQNGRLGAYTTGYFIVARK</sequence>
<gene>
    <name evidence="2" type="ORF">CO174_03930</name>
</gene>
<dbReference type="EMBL" id="PFWU01000044">
    <property type="protein sequence ID" value="PJA45305.1"/>
    <property type="molecule type" value="Genomic_DNA"/>
</dbReference>
<dbReference type="GO" id="GO:0008757">
    <property type="term" value="F:S-adenosylmethionine-dependent methyltransferase activity"/>
    <property type="evidence" value="ECO:0007669"/>
    <property type="project" value="InterPro"/>
</dbReference>
<evidence type="ECO:0000313" key="2">
    <source>
        <dbReference type="EMBL" id="PJA45305.1"/>
    </source>
</evidence>
<dbReference type="InterPro" id="IPR013216">
    <property type="entry name" value="Methyltransf_11"/>
</dbReference>
<dbReference type="InterPro" id="IPR029063">
    <property type="entry name" value="SAM-dependent_MTases_sf"/>
</dbReference>
<dbReference type="Gene3D" id="3.40.50.150">
    <property type="entry name" value="Vaccinia Virus protein VP39"/>
    <property type="match status" value="1"/>
</dbReference>
<feature type="domain" description="Methyltransferase type 11" evidence="1">
    <location>
        <begin position="35"/>
        <end position="83"/>
    </location>
</feature>
<evidence type="ECO:0000259" key="1">
    <source>
        <dbReference type="Pfam" id="PF08241"/>
    </source>
</evidence>
<proteinExistence type="predicted"/>
<organism evidence="2 3">
    <name type="scientific">Candidatus Uhrbacteria bacterium CG_4_9_14_3_um_filter_50_9</name>
    <dbReference type="NCBI Taxonomy" id="1975035"/>
    <lineage>
        <taxon>Bacteria</taxon>
        <taxon>Candidatus Uhriibacteriota</taxon>
    </lineage>
</organism>
<dbReference type="AlphaFoldDB" id="A0A2M7XBQ1"/>
<name>A0A2M7XBQ1_9BACT</name>
<protein>
    <recommendedName>
        <fullName evidence="1">Methyltransferase type 11 domain-containing protein</fullName>
    </recommendedName>
</protein>
<dbReference type="CDD" id="cd02440">
    <property type="entry name" value="AdoMet_MTases"/>
    <property type="match status" value="1"/>
</dbReference>
<accession>A0A2M7XBQ1</accession>
<evidence type="ECO:0000313" key="3">
    <source>
        <dbReference type="Proteomes" id="UP000229385"/>
    </source>
</evidence>
<reference evidence="3" key="1">
    <citation type="submission" date="2017-09" db="EMBL/GenBank/DDBJ databases">
        <title>Depth-based differentiation of microbial function through sediment-hosted aquifers and enrichment of novel symbionts in the deep terrestrial subsurface.</title>
        <authorList>
            <person name="Probst A.J."/>
            <person name="Ladd B."/>
            <person name="Jarett J.K."/>
            <person name="Geller-Mcgrath D.E."/>
            <person name="Sieber C.M.K."/>
            <person name="Emerson J.B."/>
            <person name="Anantharaman K."/>
            <person name="Thomas B.C."/>
            <person name="Malmstrom R."/>
            <person name="Stieglmeier M."/>
            <person name="Klingl A."/>
            <person name="Woyke T."/>
            <person name="Ryan C.M."/>
            <person name="Banfield J.F."/>
        </authorList>
    </citation>
    <scope>NUCLEOTIDE SEQUENCE [LARGE SCALE GENOMIC DNA]</scope>
</reference>
<dbReference type="SUPFAM" id="SSF53335">
    <property type="entry name" value="S-adenosyl-L-methionine-dependent methyltransferases"/>
    <property type="match status" value="1"/>
</dbReference>
<dbReference type="Proteomes" id="UP000229385">
    <property type="component" value="Unassembled WGS sequence"/>
</dbReference>